<name>A0A9Q1AA05_SALPP</name>
<proteinExistence type="predicted"/>
<sequence length="68" mass="7767">MFSSLKPKLLINNSLMLFTSLTVPLSMYFLFFCIRQSLLRRRSEAGTGFIILQIGHLTPVEFSVVNDN</sequence>
<dbReference type="AlphaFoldDB" id="A0A9Q1AA05"/>
<evidence type="ECO:0000313" key="2">
    <source>
        <dbReference type="EMBL" id="KAJ6763422.1"/>
    </source>
</evidence>
<evidence type="ECO:0000313" key="3">
    <source>
        <dbReference type="Proteomes" id="UP001151532"/>
    </source>
</evidence>
<keyword evidence="1" id="KW-0812">Transmembrane</keyword>
<reference evidence="2" key="1">
    <citation type="submission" date="2022-11" db="EMBL/GenBank/DDBJ databases">
        <authorList>
            <person name="Hyden B.L."/>
            <person name="Feng K."/>
            <person name="Yates T."/>
            <person name="Jawdy S."/>
            <person name="Smart L.B."/>
            <person name="Muchero W."/>
        </authorList>
    </citation>
    <scope>NUCLEOTIDE SEQUENCE</scope>
    <source>
        <tissue evidence="2">Shoot tip</tissue>
    </source>
</reference>
<dbReference type="EMBL" id="JAPFFK010000005">
    <property type="protein sequence ID" value="KAJ6763422.1"/>
    <property type="molecule type" value="Genomic_DNA"/>
</dbReference>
<keyword evidence="1" id="KW-1133">Transmembrane helix</keyword>
<reference evidence="2" key="2">
    <citation type="journal article" date="2023" name="Int. J. Mol. Sci.">
        <title>De Novo Assembly and Annotation of 11 Diverse Shrub Willow (Salix) Genomes Reveals Novel Gene Organization in Sex-Linked Regions.</title>
        <authorList>
            <person name="Hyden B."/>
            <person name="Feng K."/>
            <person name="Yates T.B."/>
            <person name="Jawdy S."/>
            <person name="Cereghino C."/>
            <person name="Smart L.B."/>
            <person name="Muchero W."/>
        </authorList>
    </citation>
    <scope>NUCLEOTIDE SEQUENCE</scope>
    <source>
        <tissue evidence="2">Shoot tip</tissue>
    </source>
</reference>
<organism evidence="2 3">
    <name type="scientific">Salix purpurea</name>
    <name type="common">Purple osier willow</name>
    <dbReference type="NCBI Taxonomy" id="77065"/>
    <lineage>
        <taxon>Eukaryota</taxon>
        <taxon>Viridiplantae</taxon>
        <taxon>Streptophyta</taxon>
        <taxon>Embryophyta</taxon>
        <taxon>Tracheophyta</taxon>
        <taxon>Spermatophyta</taxon>
        <taxon>Magnoliopsida</taxon>
        <taxon>eudicotyledons</taxon>
        <taxon>Gunneridae</taxon>
        <taxon>Pentapetalae</taxon>
        <taxon>rosids</taxon>
        <taxon>fabids</taxon>
        <taxon>Malpighiales</taxon>
        <taxon>Salicaceae</taxon>
        <taxon>Saliceae</taxon>
        <taxon>Salix</taxon>
    </lineage>
</organism>
<comment type="caution">
    <text evidence="2">The sequence shown here is derived from an EMBL/GenBank/DDBJ whole genome shotgun (WGS) entry which is preliminary data.</text>
</comment>
<keyword evidence="3" id="KW-1185">Reference proteome</keyword>
<feature type="non-terminal residue" evidence="2">
    <location>
        <position position="1"/>
    </location>
</feature>
<protein>
    <submittedName>
        <fullName evidence="2">Uncharacterized protein</fullName>
    </submittedName>
</protein>
<gene>
    <name evidence="2" type="ORF">OIU79_024051</name>
</gene>
<dbReference type="Proteomes" id="UP001151532">
    <property type="component" value="Chromosome 13"/>
</dbReference>
<keyword evidence="1" id="KW-0472">Membrane</keyword>
<evidence type="ECO:0000256" key="1">
    <source>
        <dbReference type="SAM" id="Phobius"/>
    </source>
</evidence>
<feature type="transmembrane region" description="Helical" evidence="1">
    <location>
        <begin position="15"/>
        <end position="34"/>
    </location>
</feature>
<accession>A0A9Q1AA05</accession>